<evidence type="ECO:0000259" key="1">
    <source>
        <dbReference type="Pfam" id="PF00857"/>
    </source>
</evidence>
<gene>
    <name evidence="2" type="ORF">IAB38_04170</name>
</gene>
<dbReference type="InterPro" id="IPR044717">
    <property type="entry name" value="NIC1"/>
</dbReference>
<protein>
    <submittedName>
        <fullName evidence="2">Cysteine hydrolase</fullName>
    </submittedName>
</protein>
<dbReference type="EMBL" id="DVHC01000043">
    <property type="protein sequence ID" value="HIR59226.1"/>
    <property type="molecule type" value="Genomic_DNA"/>
</dbReference>
<dbReference type="GO" id="GO:0008936">
    <property type="term" value="F:nicotinamidase activity"/>
    <property type="evidence" value="ECO:0007669"/>
    <property type="project" value="InterPro"/>
</dbReference>
<dbReference type="PANTHER" id="PTHR47297:SF2">
    <property type="entry name" value="OS02G0606800 PROTEIN"/>
    <property type="match status" value="1"/>
</dbReference>
<organism evidence="2 3">
    <name type="scientific">Candidatus Onthousia excrementipullorum</name>
    <dbReference type="NCBI Taxonomy" id="2840884"/>
    <lineage>
        <taxon>Bacteria</taxon>
        <taxon>Bacillati</taxon>
        <taxon>Bacillota</taxon>
        <taxon>Bacilli</taxon>
        <taxon>Candidatus Onthousia</taxon>
    </lineage>
</organism>
<proteinExistence type="predicted"/>
<dbReference type="SUPFAM" id="SSF52499">
    <property type="entry name" value="Isochorismatase-like hydrolases"/>
    <property type="match status" value="1"/>
</dbReference>
<feature type="domain" description="Isochorismatase-like" evidence="1">
    <location>
        <begin position="12"/>
        <end position="176"/>
    </location>
</feature>
<dbReference type="GO" id="GO:0019365">
    <property type="term" value="P:pyridine nucleotide salvage"/>
    <property type="evidence" value="ECO:0007669"/>
    <property type="project" value="InterPro"/>
</dbReference>
<dbReference type="Pfam" id="PF00857">
    <property type="entry name" value="Isochorismatase"/>
    <property type="match status" value="1"/>
</dbReference>
<dbReference type="AlphaFoldDB" id="A0A9D1J312"/>
<dbReference type="Gene3D" id="3.40.50.850">
    <property type="entry name" value="Isochorismatase-like"/>
    <property type="match status" value="1"/>
</dbReference>
<name>A0A9D1J312_9FIRM</name>
<comment type="caution">
    <text evidence="2">The sequence shown here is derived from an EMBL/GenBank/DDBJ whole genome shotgun (WGS) entry which is preliminary data.</text>
</comment>
<dbReference type="InterPro" id="IPR036380">
    <property type="entry name" value="Isochorismatase-like_sf"/>
</dbReference>
<dbReference type="CDD" id="cd00431">
    <property type="entry name" value="cysteine_hydrolases"/>
    <property type="match status" value="1"/>
</dbReference>
<evidence type="ECO:0000313" key="2">
    <source>
        <dbReference type="EMBL" id="HIR59226.1"/>
    </source>
</evidence>
<reference evidence="2" key="1">
    <citation type="submission" date="2020-10" db="EMBL/GenBank/DDBJ databases">
        <authorList>
            <person name="Gilroy R."/>
        </authorList>
    </citation>
    <scope>NUCLEOTIDE SEQUENCE</scope>
    <source>
        <strain evidence="2">CHK184-20233</strain>
    </source>
</reference>
<sequence>MKVKNFKVYNKALIVVDMVNGFVKEGVLHDDSIARVIPRQIELIKEYHNEGELVIFIQDTHTKESIEHKRFPDYHCLKGSGEEEVVDELKPFTTLDNTICIPKNSTSFMESPVFRDVMKEASNIKEFDIVGCCTDICVCNGSLGLANYLDEHNRDSVIRVHKDAVATFAEGNRQNYVDAAYLLMDQQGIQLVKKI</sequence>
<keyword evidence="2" id="KW-0378">Hydrolase</keyword>
<dbReference type="PANTHER" id="PTHR47297">
    <property type="match status" value="1"/>
</dbReference>
<accession>A0A9D1J312</accession>
<dbReference type="InterPro" id="IPR000868">
    <property type="entry name" value="Isochorismatase-like_dom"/>
</dbReference>
<reference evidence="2" key="2">
    <citation type="journal article" date="2021" name="PeerJ">
        <title>Extensive microbial diversity within the chicken gut microbiome revealed by metagenomics and culture.</title>
        <authorList>
            <person name="Gilroy R."/>
            <person name="Ravi A."/>
            <person name="Getino M."/>
            <person name="Pursley I."/>
            <person name="Horton D.L."/>
            <person name="Alikhan N.F."/>
            <person name="Baker D."/>
            <person name="Gharbi K."/>
            <person name="Hall N."/>
            <person name="Watson M."/>
            <person name="Adriaenssens E.M."/>
            <person name="Foster-Nyarko E."/>
            <person name="Jarju S."/>
            <person name="Secka A."/>
            <person name="Antonio M."/>
            <person name="Oren A."/>
            <person name="Chaudhuri R.R."/>
            <person name="La Ragione R."/>
            <person name="Hildebrand F."/>
            <person name="Pallen M.J."/>
        </authorList>
    </citation>
    <scope>NUCLEOTIDE SEQUENCE</scope>
    <source>
        <strain evidence="2">CHK184-20233</strain>
    </source>
</reference>
<evidence type="ECO:0000313" key="3">
    <source>
        <dbReference type="Proteomes" id="UP000824232"/>
    </source>
</evidence>
<dbReference type="Proteomes" id="UP000824232">
    <property type="component" value="Unassembled WGS sequence"/>
</dbReference>